<dbReference type="AlphaFoldDB" id="K0IIZ0"/>
<feature type="transmembrane region" description="Helical" evidence="5">
    <location>
        <begin position="80"/>
        <end position="103"/>
    </location>
</feature>
<dbReference type="EC" id="1.6.99.5" evidence="7"/>
<dbReference type="FunCoup" id="K0IIZ0">
    <property type="interactions" value="26"/>
</dbReference>
<gene>
    <name evidence="7" type="primary">nuoN</name>
    <name evidence="7" type="ordered locus">Ngar_c11610</name>
</gene>
<feature type="transmembrane region" description="Helical" evidence="5">
    <location>
        <begin position="376"/>
        <end position="398"/>
    </location>
</feature>
<dbReference type="GO" id="GO:0016020">
    <property type="term" value="C:membrane"/>
    <property type="evidence" value="ECO:0007669"/>
    <property type="project" value="UniProtKB-SubCell"/>
</dbReference>
<evidence type="ECO:0000259" key="6">
    <source>
        <dbReference type="Pfam" id="PF00361"/>
    </source>
</evidence>
<dbReference type="InterPro" id="IPR010096">
    <property type="entry name" value="NADH-Q_OxRdtase_suN/2"/>
</dbReference>
<accession>K0IIZ0</accession>
<protein>
    <submittedName>
        <fullName evidence="7">NADH-quinone oxidoreductase subunit N</fullName>
        <ecNumber evidence="7">1.6.99.5</ecNumber>
    </submittedName>
</protein>
<evidence type="ECO:0000256" key="2">
    <source>
        <dbReference type="ARBA" id="ARBA00022692"/>
    </source>
</evidence>
<feature type="transmembrane region" description="Helical" evidence="5">
    <location>
        <begin position="458"/>
        <end position="476"/>
    </location>
</feature>
<reference evidence="7 8" key="1">
    <citation type="journal article" date="2012" name="Environ. Microbiol.">
        <title>The genome of the ammonia-oxidizing Candidatus Nitrososphaera gargensis: insights into metabolic versatility and environmental adaptations.</title>
        <authorList>
            <person name="Spang A."/>
            <person name="Poehlein A."/>
            <person name="Offre P."/>
            <person name="Zumbragel S."/>
            <person name="Haider S."/>
            <person name="Rychlik N."/>
            <person name="Nowka B."/>
            <person name="Schmeisser C."/>
            <person name="Lebedeva E.V."/>
            <person name="Rattei T."/>
            <person name="Bohm C."/>
            <person name="Schmid M."/>
            <person name="Galushko A."/>
            <person name="Hatzenpichler R."/>
            <person name="Weinmaier T."/>
            <person name="Daniel R."/>
            <person name="Schleper C."/>
            <person name="Spieck E."/>
            <person name="Streit W."/>
            <person name="Wagner M."/>
        </authorList>
    </citation>
    <scope>NUCLEOTIDE SEQUENCE [LARGE SCALE GENOMIC DNA]</scope>
    <source>
        <strain evidence="8">Ga9.2</strain>
    </source>
</reference>
<dbReference type="GO" id="GO:0008137">
    <property type="term" value="F:NADH dehydrogenase (ubiquinone) activity"/>
    <property type="evidence" value="ECO:0007669"/>
    <property type="project" value="InterPro"/>
</dbReference>
<dbReference type="InterPro" id="IPR001750">
    <property type="entry name" value="ND/Mrp_TM"/>
</dbReference>
<evidence type="ECO:0000313" key="7">
    <source>
        <dbReference type="EMBL" id="AFU58102.1"/>
    </source>
</evidence>
<evidence type="ECO:0000256" key="5">
    <source>
        <dbReference type="SAM" id="Phobius"/>
    </source>
</evidence>
<feature type="transmembrane region" description="Helical" evidence="5">
    <location>
        <begin position="164"/>
        <end position="187"/>
    </location>
</feature>
<dbReference type="PRINTS" id="PR01434">
    <property type="entry name" value="NADHDHGNASE5"/>
</dbReference>
<dbReference type="HAMAP" id="MF_00445">
    <property type="entry name" value="NDH1_NuoN_1"/>
    <property type="match status" value="1"/>
</dbReference>
<keyword evidence="7" id="KW-0560">Oxidoreductase</keyword>
<dbReference type="KEGG" id="nga:Ngar_c11610"/>
<feature type="transmembrane region" description="Helical" evidence="5">
    <location>
        <begin position="6"/>
        <end position="27"/>
    </location>
</feature>
<feature type="transmembrane region" description="Helical" evidence="5">
    <location>
        <begin position="279"/>
        <end position="298"/>
    </location>
</feature>
<feature type="transmembrane region" description="Helical" evidence="5">
    <location>
        <begin position="207"/>
        <end position="224"/>
    </location>
</feature>
<comment type="subcellular location">
    <subcellularLocation>
        <location evidence="1">Membrane</location>
        <topology evidence="1">Multi-pass membrane protein</topology>
    </subcellularLocation>
</comment>
<evidence type="ECO:0000256" key="3">
    <source>
        <dbReference type="ARBA" id="ARBA00022989"/>
    </source>
</evidence>
<evidence type="ECO:0000256" key="1">
    <source>
        <dbReference type="ARBA" id="ARBA00004141"/>
    </source>
</evidence>
<dbReference type="RefSeq" id="WP_015018639.1">
    <property type="nucleotide sequence ID" value="NC_018719.1"/>
</dbReference>
<keyword evidence="3 5" id="KW-1133">Transmembrane helix</keyword>
<feature type="transmembrane region" description="Helical" evidence="5">
    <location>
        <begin position="110"/>
        <end position="128"/>
    </location>
</feature>
<dbReference type="STRING" id="1237085.Ngar_c11610"/>
<dbReference type="OrthoDB" id="29144at2157"/>
<organism evidence="7 8">
    <name type="scientific">Nitrososphaera gargensis (strain Ga9.2)</name>
    <dbReference type="NCBI Taxonomy" id="1237085"/>
    <lineage>
        <taxon>Archaea</taxon>
        <taxon>Nitrososphaerota</taxon>
        <taxon>Nitrososphaeria</taxon>
        <taxon>Nitrososphaerales</taxon>
        <taxon>Nitrososphaeraceae</taxon>
        <taxon>Nitrososphaera</taxon>
    </lineage>
</organism>
<feature type="domain" description="NADH:quinone oxidoreductase/Mrp antiporter transmembrane" evidence="6">
    <location>
        <begin position="129"/>
        <end position="414"/>
    </location>
</feature>
<dbReference type="EMBL" id="CP002408">
    <property type="protein sequence ID" value="AFU58102.1"/>
    <property type="molecule type" value="Genomic_DNA"/>
</dbReference>
<dbReference type="GO" id="GO:0016491">
    <property type="term" value="F:oxidoreductase activity"/>
    <property type="evidence" value="ECO:0007669"/>
    <property type="project" value="UniProtKB-KW"/>
</dbReference>
<sequence>MVDLFSTPILVTVILGVVGLAIPAIDAARREKGKDRNKVYSAIAFGALALAIGIVIFRIFSGEVLPAVAFSQEVLVDDMFGSFFAIALLLVSIMVTASSWNYYKGKSNPAAYYSLILLSSIGMVIIAYSTDLVMLLVAWELMSLPTYALAGFTKRDPISNEAAIKYFMFGALSSALIVLAIGLVYGITGTTNIGDSIRAMANLDADLVPVGLLAVALFIAGFGFKMGLVPFHMWLPDAYEGSPTTIGALLAAGTKKAGFAAALRVIVLGMFALNLDWTLTLAVVAVFTMTLGNLGALIQKSVPRILAYSSIAQAGYIMIGIALAPYSDQALSGSLFHIINHAVMKSAGFIAAAAVATALASYSLEKYRGLGRRMPITAIALSISLLALAGVPPLNGFWSKLVLFGAGINSGPLVEWGPWLAIAGVLNSALSLGYYAWIMRKMYMEEGPDMSKVKEPRAMVAVLVFAMVFMVGFGIWHAPLLDFASRAIPDLTSSITQASFMSGSN</sequence>
<name>K0IIZ0_NITGG</name>
<keyword evidence="8" id="KW-1185">Reference proteome</keyword>
<keyword evidence="2 5" id="KW-0812">Transmembrane</keyword>
<dbReference type="GO" id="GO:0042773">
    <property type="term" value="P:ATP synthesis coupled electron transport"/>
    <property type="evidence" value="ECO:0007669"/>
    <property type="project" value="InterPro"/>
</dbReference>
<feature type="transmembrane region" description="Helical" evidence="5">
    <location>
        <begin position="305"/>
        <end position="326"/>
    </location>
</feature>
<keyword evidence="4 5" id="KW-0472">Membrane</keyword>
<feature type="transmembrane region" description="Helical" evidence="5">
    <location>
        <begin position="346"/>
        <end position="364"/>
    </location>
</feature>
<dbReference type="InParanoid" id="K0IIZ0"/>
<dbReference type="GeneID" id="13797420"/>
<proteinExistence type="inferred from homology"/>
<dbReference type="Proteomes" id="UP000008037">
    <property type="component" value="Chromosome"/>
</dbReference>
<dbReference type="Pfam" id="PF00361">
    <property type="entry name" value="Proton_antipo_M"/>
    <property type="match status" value="1"/>
</dbReference>
<dbReference type="PANTHER" id="PTHR22773">
    <property type="entry name" value="NADH DEHYDROGENASE"/>
    <property type="match status" value="1"/>
</dbReference>
<feature type="transmembrane region" description="Helical" evidence="5">
    <location>
        <begin position="39"/>
        <end position="60"/>
    </location>
</feature>
<dbReference type="HOGENOM" id="CLU_007100_1_5_2"/>
<feature type="transmembrane region" description="Helical" evidence="5">
    <location>
        <begin position="418"/>
        <end position="437"/>
    </location>
</feature>
<dbReference type="PATRIC" id="fig|1237085.11.peg.1101"/>
<evidence type="ECO:0000256" key="4">
    <source>
        <dbReference type="ARBA" id="ARBA00023136"/>
    </source>
</evidence>
<evidence type="ECO:0000313" key="8">
    <source>
        <dbReference type="Proteomes" id="UP000008037"/>
    </source>
</evidence>